<protein>
    <submittedName>
        <fullName evidence="3">Uncharacterized protein</fullName>
    </submittedName>
</protein>
<accession>A0A6A6QE22</accession>
<dbReference type="Proteomes" id="UP000799750">
    <property type="component" value="Unassembled WGS sequence"/>
</dbReference>
<evidence type="ECO:0000313" key="3">
    <source>
        <dbReference type="EMBL" id="KAF2490645.1"/>
    </source>
</evidence>
<feature type="compositionally biased region" description="Pro residues" evidence="2">
    <location>
        <begin position="523"/>
        <end position="546"/>
    </location>
</feature>
<evidence type="ECO:0000256" key="2">
    <source>
        <dbReference type="SAM" id="MobiDB-lite"/>
    </source>
</evidence>
<keyword evidence="4" id="KW-1185">Reference proteome</keyword>
<dbReference type="EMBL" id="MU004197">
    <property type="protein sequence ID" value="KAF2490645.1"/>
    <property type="molecule type" value="Genomic_DNA"/>
</dbReference>
<sequence length="731" mass="82305">MSRSHAADRRAASQPVADAFRGRQRQRQHHPTIGGDSGLSAAAVQATAKMYKESVAEEARKYLEPILNGANYTIYIQSSTGSSPVATDSNSSSVQCAPSSASSVSLFLEPQYEAVAIPPPYPRVRGYVPTNHQGRPHDPGVGSGHSPPDNQQSHHQHARNVHHSAPADVPMWYIFELDGAVQLLHEQLEVLKKTLGEHEEHAVISTTHIGHMQEKMHEEDNELAILRGQVQEFSLQISDLQDQLTMSAGHFNAKCDELEDVQNEICGLEEDLTKLRKEKDEENARLRKSNQMFMGLHKLQKDRADLALAGVPISDDKATSVMQQEIDEKDLEISQLRQQISTLQVENENLVVSNHAEVMRTTGAHWDLVQCLRRDQEPVIPKPKVVQLLETENYDNLPIGYTVENCLPVAKYGRVQVLTTGDAPYTGPMRPATPLTQKERNGIMEQNELLLQFWQWRNPIVEGLDVPDIIREHFEKLDEEASEKERREAAQAEAEHVRPRLPGHDQLYDANAYIDAMSMPSAPCSPVPAPPPSPPLSPSSAPPAFPPRYDTYPPDRSELPMVPKLPSRTDEAWSVERLETAYQMSSYAINLGRARNRQPIVSTFTSSRGSQTSKAERIKQRANGRVQVSAFGSPYRVPIGTFFAAAPVTAAPLVWGISPQKHDYVIPMFVDPIEWLRGNHYRSFGVWHELWVWVSSPEVEYRYLGCRRRATRLWTRLNECVYEQHIFPYVI</sequence>
<keyword evidence="1" id="KW-0175">Coiled coil</keyword>
<reference evidence="3" key="1">
    <citation type="journal article" date="2020" name="Stud. Mycol.">
        <title>101 Dothideomycetes genomes: a test case for predicting lifestyles and emergence of pathogens.</title>
        <authorList>
            <person name="Haridas S."/>
            <person name="Albert R."/>
            <person name="Binder M."/>
            <person name="Bloem J."/>
            <person name="Labutti K."/>
            <person name="Salamov A."/>
            <person name="Andreopoulos B."/>
            <person name="Baker S."/>
            <person name="Barry K."/>
            <person name="Bills G."/>
            <person name="Bluhm B."/>
            <person name="Cannon C."/>
            <person name="Castanera R."/>
            <person name="Culley D."/>
            <person name="Daum C."/>
            <person name="Ezra D."/>
            <person name="Gonzalez J."/>
            <person name="Henrissat B."/>
            <person name="Kuo A."/>
            <person name="Liang C."/>
            <person name="Lipzen A."/>
            <person name="Lutzoni F."/>
            <person name="Magnuson J."/>
            <person name="Mondo S."/>
            <person name="Nolan M."/>
            <person name="Ohm R."/>
            <person name="Pangilinan J."/>
            <person name="Park H.-J."/>
            <person name="Ramirez L."/>
            <person name="Alfaro M."/>
            <person name="Sun H."/>
            <person name="Tritt A."/>
            <person name="Yoshinaga Y."/>
            <person name="Zwiers L.-H."/>
            <person name="Turgeon B."/>
            <person name="Goodwin S."/>
            <person name="Spatafora J."/>
            <person name="Crous P."/>
            <person name="Grigoriev I."/>
        </authorList>
    </citation>
    <scope>NUCLEOTIDE SEQUENCE</scope>
    <source>
        <strain evidence="3">CBS 269.34</strain>
    </source>
</reference>
<gene>
    <name evidence="3" type="ORF">BU16DRAFT_543947</name>
</gene>
<name>A0A6A6QE22_9PEZI</name>
<feature type="region of interest" description="Disordered" evidence="2">
    <location>
        <begin position="1"/>
        <end position="40"/>
    </location>
</feature>
<feature type="coiled-coil region" evidence="1">
    <location>
        <begin position="181"/>
        <end position="292"/>
    </location>
</feature>
<feature type="compositionally biased region" description="Basic and acidic residues" evidence="2">
    <location>
        <begin position="483"/>
        <end position="504"/>
    </location>
</feature>
<feature type="compositionally biased region" description="Basic and acidic residues" evidence="2">
    <location>
        <begin position="1"/>
        <end position="11"/>
    </location>
</feature>
<evidence type="ECO:0000256" key="1">
    <source>
        <dbReference type="SAM" id="Coils"/>
    </source>
</evidence>
<organism evidence="3 4">
    <name type="scientific">Lophium mytilinum</name>
    <dbReference type="NCBI Taxonomy" id="390894"/>
    <lineage>
        <taxon>Eukaryota</taxon>
        <taxon>Fungi</taxon>
        <taxon>Dikarya</taxon>
        <taxon>Ascomycota</taxon>
        <taxon>Pezizomycotina</taxon>
        <taxon>Dothideomycetes</taxon>
        <taxon>Pleosporomycetidae</taxon>
        <taxon>Mytilinidiales</taxon>
        <taxon>Mytilinidiaceae</taxon>
        <taxon>Lophium</taxon>
    </lineage>
</organism>
<dbReference type="AlphaFoldDB" id="A0A6A6QE22"/>
<dbReference type="OrthoDB" id="10517689at2759"/>
<proteinExistence type="predicted"/>
<feature type="region of interest" description="Disordered" evidence="2">
    <location>
        <begin position="478"/>
        <end position="504"/>
    </location>
</feature>
<feature type="coiled-coil region" evidence="1">
    <location>
        <begin position="319"/>
        <end position="353"/>
    </location>
</feature>
<evidence type="ECO:0000313" key="4">
    <source>
        <dbReference type="Proteomes" id="UP000799750"/>
    </source>
</evidence>
<feature type="region of interest" description="Disordered" evidence="2">
    <location>
        <begin position="521"/>
        <end position="564"/>
    </location>
</feature>
<feature type="region of interest" description="Disordered" evidence="2">
    <location>
        <begin position="125"/>
        <end position="162"/>
    </location>
</feature>